<dbReference type="AlphaFoldDB" id="A0A0M3QZ50"/>
<name>A0A0M3QZ50_DROBS</name>
<protein>
    <submittedName>
        <fullName evidence="2">CG2124</fullName>
    </submittedName>
</protein>
<proteinExistence type="predicted"/>
<evidence type="ECO:0000313" key="2">
    <source>
        <dbReference type="EMBL" id="ALC48813.1"/>
    </source>
</evidence>
<evidence type="ECO:0000313" key="3">
    <source>
        <dbReference type="Proteomes" id="UP000494163"/>
    </source>
</evidence>
<dbReference type="Proteomes" id="UP000494163">
    <property type="component" value="Chromosome X"/>
</dbReference>
<gene>
    <name evidence="2" type="ORF">Dbus_chrXg669</name>
</gene>
<dbReference type="PROSITE" id="PS51286">
    <property type="entry name" value="RAP"/>
    <property type="match status" value="1"/>
</dbReference>
<dbReference type="OMA" id="IAGWNNV"/>
<dbReference type="InterPro" id="IPR013584">
    <property type="entry name" value="RAP"/>
</dbReference>
<sequence length="636" mass="74539">MWNTWRCLRHGLASRCTLLKRELSSTAPMPAKAFVDAENQFAHKVLATSVKPYQILRTEEYLKTDLTAPLLLPQDVLQPPPSKVEPAELQRALKQLTQYCAQTNTQLSDERFTNFIRVYCEQLHRFSDEQLLDALRCLQELPTPESTKTPNYMELWNTLDIECCRRVEQWKQTQLLLVCDAWYQLGLARIGEYVWLALRKLGRKLRKLPPEQLVQCMFLCNLLRRQVFEMFDFELNLQKCSQQLTLQELGVMAMGFFKTQTPIRNPELVEQLYQRLGAQLDSVEDITLVALLKVLRYSSKLPQVAALQQLLEALLPQVERVSLLTCLHMALLGCELQTCNDALIEQVLLRFERELPQARLKDLERICLVIALFNLRTANGVEQRLLELMPQALRERMDEILRYPRCYTTCLQFLSMRDIYDTELLSVALEPRFLRHTYRSGMPGREYFHLDSLAQLLGESYTGPRLTERQRQQMGKLYTQYLPESDGRYKLNNTDRILVELRDSVSSLLRFPVHFKHILPQYERCDLVVCYDRQKKCVLPIAEDCPADYSGVLLTRQHLLDEQDAEHVDTLVFVVAGWNNVIRDKDRCTGLFDMKLRQLRQLGHKPIVIYWHEWRALATMDRQDFLKRRLRQAVNI</sequence>
<evidence type="ECO:0000259" key="1">
    <source>
        <dbReference type="PROSITE" id="PS51286"/>
    </source>
</evidence>
<dbReference type="EMBL" id="CP012528">
    <property type="protein sequence ID" value="ALC48813.1"/>
    <property type="molecule type" value="Genomic_DNA"/>
</dbReference>
<reference evidence="2 3" key="1">
    <citation type="submission" date="2015-08" db="EMBL/GenBank/DDBJ databases">
        <title>Ancestral chromatin configuration constrains chromatin evolution on differentiating sex chromosomes in Drosophila.</title>
        <authorList>
            <person name="Zhou Q."/>
            <person name="Bachtrog D."/>
        </authorList>
    </citation>
    <scope>NUCLEOTIDE SEQUENCE [LARGE SCALE GENOMIC DNA]</scope>
    <source>
        <tissue evidence="2">Whole larvae</tissue>
    </source>
</reference>
<dbReference type="OrthoDB" id="10064757at2759"/>
<accession>A0A0M3QZ50</accession>
<keyword evidence="3" id="KW-1185">Reference proteome</keyword>
<dbReference type="STRING" id="30019.A0A0M3QZ50"/>
<feature type="domain" description="RAP" evidence="1">
    <location>
        <begin position="571"/>
        <end position="628"/>
    </location>
</feature>
<organism evidence="2 3">
    <name type="scientific">Drosophila busckii</name>
    <name type="common">Fruit fly</name>
    <dbReference type="NCBI Taxonomy" id="30019"/>
    <lineage>
        <taxon>Eukaryota</taxon>
        <taxon>Metazoa</taxon>
        <taxon>Ecdysozoa</taxon>
        <taxon>Arthropoda</taxon>
        <taxon>Hexapoda</taxon>
        <taxon>Insecta</taxon>
        <taxon>Pterygota</taxon>
        <taxon>Neoptera</taxon>
        <taxon>Endopterygota</taxon>
        <taxon>Diptera</taxon>
        <taxon>Brachycera</taxon>
        <taxon>Muscomorpha</taxon>
        <taxon>Ephydroidea</taxon>
        <taxon>Drosophilidae</taxon>
        <taxon>Drosophila</taxon>
    </lineage>
</organism>
<dbReference type="SMART" id="SM00952">
    <property type="entry name" value="RAP"/>
    <property type="match status" value="1"/>
</dbReference>